<dbReference type="KEGG" id="masz:C9I28_25640"/>
<evidence type="ECO:0000256" key="5">
    <source>
        <dbReference type="ARBA" id="ARBA00023224"/>
    </source>
</evidence>
<dbReference type="GO" id="GO:0016020">
    <property type="term" value="C:membrane"/>
    <property type="evidence" value="ECO:0007669"/>
    <property type="project" value="UniProtKB-SubCell"/>
</dbReference>
<evidence type="ECO:0000256" key="7">
    <source>
        <dbReference type="SAM" id="Coils"/>
    </source>
</evidence>
<dbReference type="SMART" id="SM00283">
    <property type="entry name" value="MA"/>
    <property type="match status" value="1"/>
</dbReference>
<dbReference type="AlphaFoldDB" id="A0A2R4CGQ3"/>
<dbReference type="PROSITE" id="PS50111">
    <property type="entry name" value="CHEMOTAXIS_TRANSDUC_2"/>
    <property type="match status" value="1"/>
</dbReference>
<keyword evidence="3" id="KW-1133">Transmembrane helix</keyword>
<sequence>MDRLRSLPRRLAQRLPRWRSAPRRAAQAPAGGRTGAELAQAQLALDSHIDRKLEEVVADTELSAQAIVHHVRQLYDSAAAVMRYLDLSDQGSQQIGHDIHDSVRQLVEVRSFLETLPAKVERDQQAMQELTREITALNSQVEAVQSIAMQSHLLAINAAIEASRAGEAGRAFKVVAEEVRVLASNSHSAAQNIRTGLAQAREVVSTRLRASQDESAQQLATVASSRGAIGKLEDSFEDMTQYYKTRFTVLARHNEELTSGIADVLGQTQFQDVVRQLIERARATIDRRNVTVQQALALLPDSPAAAQHVQDMQALLDSFLAEEASHTHSARLDEAAQSDGPSIELF</sequence>
<dbReference type="InterPro" id="IPR004089">
    <property type="entry name" value="MCPsignal_dom"/>
</dbReference>
<dbReference type="RefSeq" id="WP_107143971.1">
    <property type="nucleotide sequence ID" value="NZ_CP028324.1"/>
</dbReference>
<evidence type="ECO:0000256" key="6">
    <source>
        <dbReference type="PROSITE-ProRule" id="PRU00284"/>
    </source>
</evidence>
<proteinExistence type="predicted"/>
<dbReference type="Gene3D" id="1.10.287.950">
    <property type="entry name" value="Methyl-accepting chemotaxis protein"/>
    <property type="match status" value="1"/>
</dbReference>
<keyword evidence="7" id="KW-0175">Coiled coil</keyword>
<keyword evidence="2" id="KW-0812">Transmembrane</keyword>
<evidence type="ECO:0000256" key="3">
    <source>
        <dbReference type="ARBA" id="ARBA00022989"/>
    </source>
</evidence>
<evidence type="ECO:0000259" key="8">
    <source>
        <dbReference type="PROSITE" id="PS50111"/>
    </source>
</evidence>
<evidence type="ECO:0000256" key="4">
    <source>
        <dbReference type="ARBA" id="ARBA00023136"/>
    </source>
</evidence>
<evidence type="ECO:0000256" key="1">
    <source>
        <dbReference type="ARBA" id="ARBA00004141"/>
    </source>
</evidence>
<dbReference type="Proteomes" id="UP000240505">
    <property type="component" value="Chromosome"/>
</dbReference>
<gene>
    <name evidence="9" type="ORF">C9I28_25640</name>
</gene>
<keyword evidence="4" id="KW-0472">Membrane</keyword>
<accession>A0A2R4CGQ3</accession>
<reference evidence="9 10" key="1">
    <citation type="submission" date="2018-03" db="EMBL/GenBank/DDBJ databases">
        <title>Massilia armeniaca sp. nov., isolated from desert soil.</title>
        <authorList>
            <person name="Huang H."/>
            <person name="Ren M."/>
        </authorList>
    </citation>
    <scope>NUCLEOTIDE SEQUENCE [LARGE SCALE GENOMIC DNA]</scope>
    <source>
        <strain evidence="9 10">ZMN-3</strain>
    </source>
</reference>
<evidence type="ECO:0000256" key="2">
    <source>
        <dbReference type="ARBA" id="ARBA00022692"/>
    </source>
</evidence>
<protein>
    <recommendedName>
        <fullName evidence="8">Methyl-accepting transducer domain-containing protein</fullName>
    </recommendedName>
</protein>
<name>A0A2R4CGQ3_9BURK</name>
<dbReference type="PANTHER" id="PTHR32089">
    <property type="entry name" value="METHYL-ACCEPTING CHEMOTAXIS PROTEIN MCPB"/>
    <property type="match status" value="1"/>
</dbReference>
<dbReference type="EMBL" id="CP028324">
    <property type="protein sequence ID" value="AVR98638.1"/>
    <property type="molecule type" value="Genomic_DNA"/>
</dbReference>
<evidence type="ECO:0000313" key="9">
    <source>
        <dbReference type="EMBL" id="AVR98638.1"/>
    </source>
</evidence>
<feature type="domain" description="Methyl-accepting transducer" evidence="8">
    <location>
        <begin position="57"/>
        <end position="206"/>
    </location>
</feature>
<dbReference type="SUPFAM" id="SSF58104">
    <property type="entry name" value="Methyl-accepting chemotaxis protein (MCP) signaling domain"/>
    <property type="match status" value="1"/>
</dbReference>
<evidence type="ECO:0000313" key="10">
    <source>
        <dbReference type="Proteomes" id="UP000240505"/>
    </source>
</evidence>
<feature type="coiled-coil region" evidence="7">
    <location>
        <begin position="120"/>
        <end position="147"/>
    </location>
</feature>
<keyword evidence="5 6" id="KW-0807">Transducer</keyword>
<dbReference type="Pfam" id="PF00015">
    <property type="entry name" value="MCPsignal"/>
    <property type="match status" value="1"/>
</dbReference>
<dbReference type="GO" id="GO:0007165">
    <property type="term" value="P:signal transduction"/>
    <property type="evidence" value="ECO:0007669"/>
    <property type="project" value="UniProtKB-KW"/>
</dbReference>
<dbReference type="OrthoDB" id="8781344at2"/>
<organism evidence="9 10">
    <name type="scientific">Pseudoduganella armeniaca</name>
    <dbReference type="NCBI Taxonomy" id="2072590"/>
    <lineage>
        <taxon>Bacteria</taxon>
        <taxon>Pseudomonadati</taxon>
        <taxon>Pseudomonadota</taxon>
        <taxon>Betaproteobacteria</taxon>
        <taxon>Burkholderiales</taxon>
        <taxon>Oxalobacteraceae</taxon>
        <taxon>Telluria group</taxon>
        <taxon>Pseudoduganella</taxon>
    </lineage>
</organism>
<keyword evidence="10" id="KW-1185">Reference proteome</keyword>
<dbReference type="PANTHER" id="PTHR32089:SF119">
    <property type="entry name" value="METHYL-ACCEPTING CHEMOTAXIS PROTEIN CTPL"/>
    <property type="match status" value="1"/>
</dbReference>
<comment type="subcellular location">
    <subcellularLocation>
        <location evidence="1">Membrane</location>
        <topology evidence="1">Multi-pass membrane protein</topology>
    </subcellularLocation>
</comment>